<reference evidence="3 4" key="1">
    <citation type="submission" date="2018-11" db="EMBL/GenBank/DDBJ databases">
        <title>Rhodococcus spongicola sp. nov. and Rhodococcus xishaensis sp. nov. from marine sponges.</title>
        <authorList>
            <person name="Li L."/>
            <person name="Lin H.W."/>
        </authorList>
    </citation>
    <scope>NUCLEOTIDE SEQUENCE [LARGE SCALE GENOMIC DNA]</scope>
    <source>
        <strain evidence="3 4">LHW50502</strain>
    </source>
</reference>
<dbReference type="InterPro" id="IPR058334">
    <property type="entry name" value="DUF8021"/>
</dbReference>
<dbReference type="AlphaFoldDB" id="A0A438AUV3"/>
<name>A0A438AUV3_9NOCA</name>
<feature type="signal peptide" evidence="1">
    <location>
        <begin position="1"/>
        <end position="27"/>
    </location>
</feature>
<dbReference type="RefSeq" id="WP_127947652.1">
    <property type="nucleotide sequence ID" value="NZ_RKLN01000004.1"/>
</dbReference>
<keyword evidence="4" id="KW-1185">Reference proteome</keyword>
<sequence length="155" mass="16370">MRIAKMSTLSLLAATAVAVAVPAAAWAVPNPDDTPNEAMARAYIDALVSHDASDVRFTPDATRIEAGIQTGFSGEQLTNDLNNGIQYRVIQGVRDLEMTESGDTVHTTYLLDAGIGSVTLMTVEIDETFEMEDGAIDHIVATISPVSSVSSVSLS</sequence>
<comment type="caution">
    <text evidence="3">The sequence shown here is derived from an EMBL/GenBank/DDBJ whole genome shotgun (WGS) entry which is preliminary data.</text>
</comment>
<organism evidence="3 4">
    <name type="scientific">Rhodococcus spongiicola</name>
    <dbReference type="NCBI Taxonomy" id="2487352"/>
    <lineage>
        <taxon>Bacteria</taxon>
        <taxon>Bacillati</taxon>
        <taxon>Actinomycetota</taxon>
        <taxon>Actinomycetes</taxon>
        <taxon>Mycobacteriales</taxon>
        <taxon>Nocardiaceae</taxon>
        <taxon>Rhodococcus</taxon>
    </lineage>
</organism>
<proteinExistence type="predicted"/>
<accession>A0A438AUV3</accession>
<evidence type="ECO:0000256" key="1">
    <source>
        <dbReference type="SAM" id="SignalP"/>
    </source>
</evidence>
<evidence type="ECO:0000313" key="4">
    <source>
        <dbReference type="Proteomes" id="UP000284333"/>
    </source>
</evidence>
<keyword evidence="1" id="KW-0732">Signal</keyword>
<dbReference type="Pfam" id="PF26061">
    <property type="entry name" value="DUF8021"/>
    <property type="match status" value="1"/>
</dbReference>
<evidence type="ECO:0000313" key="3">
    <source>
        <dbReference type="EMBL" id="RVW02510.1"/>
    </source>
</evidence>
<dbReference type="Proteomes" id="UP000284333">
    <property type="component" value="Unassembled WGS sequence"/>
</dbReference>
<gene>
    <name evidence="3" type="ORF">EF834_13205</name>
</gene>
<feature type="chain" id="PRO_5019005390" description="DUF8021 domain-containing protein" evidence="1">
    <location>
        <begin position="28"/>
        <end position="155"/>
    </location>
</feature>
<dbReference type="OrthoDB" id="3748128at2"/>
<dbReference type="EMBL" id="RKLN01000004">
    <property type="protein sequence ID" value="RVW02510.1"/>
    <property type="molecule type" value="Genomic_DNA"/>
</dbReference>
<feature type="domain" description="DUF8021" evidence="2">
    <location>
        <begin position="37"/>
        <end position="142"/>
    </location>
</feature>
<protein>
    <recommendedName>
        <fullName evidence="2">DUF8021 domain-containing protein</fullName>
    </recommendedName>
</protein>
<evidence type="ECO:0000259" key="2">
    <source>
        <dbReference type="Pfam" id="PF26061"/>
    </source>
</evidence>